<feature type="domain" description="CRAL-TRIO" evidence="1">
    <location>
        <begin position="180"/>
        <end position="342"/>
    </location>
</feature>
<name>A0A5C7GXI5_9ROSI</name>
<dbReference type="EMBL" id="VAHF01000012">
    <property type="protein sequence ID" value="TXG49022.1"/>
    <property type="molecule type" value="Genomic_DNA"/>
</dbReference>
<dbReference type="Gene3D" id="1.10.8.20">
    <property type="entry name" value="N-terminal domain of phosphatidylinositol transfer protein sec14p"/>
    <property type="match status" value="1"/>
</dbReference>
<dbReference type="CDD" id="cd00170">
    <property type="entry name" value="SEC14"/>
    <property type="match status" value="1"/>
</dbReference>
<dbReference type="InterPro" id="IPR011074">
    <property type="entry name" value="CRAL/TRIO_N_dom"/>
</dbReference>
<dbReference type="InterPro" id="IPR036273">
    <property type="entry name" value="CRAL/TRIO_N_dom_sf"/>
</dbReference>
<sequence length="346" mass="39686">MSIWVLQKSQQKRKELDMEFKDAEEGKTTVVLQENGEENNEIERSKVGIMRALVEREDPSAKAQVLDLIDANLHTNPFCFLGFGFCSEFICSRSFFFVQEFVSDFACHVLLRSNINVLVDLELIMMFSVSKLSVLAQEVDDFMIRRFLRARDLDIEKASTLFLKYLSWKQSFVPNGYISPSEITNQFEDNKVCMQGLDKKGRPIVVAFGGRHNPSKGSLEDFKRFVVFTLDKICAKMPRGQEKFVAIGDLQGWGYTNSDIRGYLASLSILQDCYPERLGKLFIVHSPYIFMTAWKVIYPFIDSITKKKIVFVEKKKLKSTLLEDIDESQLPDIYGGKLPLVPIQDC</sequence>
<dbReference type="SMART" id="SM01100">
    <property type="entry name" value="CRAL_TRIO_N"/>
    <property type="match status" value="1"/>
</dbReference>
<proteinExistence type="predicted"/>
<comment type="caution">
    <text evidence="2">The sequence shown here is derived from an EMBL/GenBank/DDBJ whole genome shotgun (WGS) entry which is preliminary data.</text>
</comment>
<protein>
    <recommendedName>
        <fullName evidence="1">CRAL-TRIO domain-containing protein</fullName>
    </recommendedName>
</protein>
<dbReference type="PANTHER" id="PTHR46277">
    <property type="entry name" value="OS03G0850700 PROTEIN"/>
    <property type="match status" value="1"/>
</dbReference>
<dbReference type="SMART" id="SM00516">
    <property type="entry name" value="SEC14"/>
    <property type="match status" value="1"/>
</dbReference>
<dbReference type="SUPFAM" id="SSF52087">
    <property type="entry name" value="CRAL/TRIO domain"/>
    <property type="match status" value="1"/>
</dbReference>
<dbReference type="Gene3D" id="3.40.525.10">
    <property type="entry name" value="CRAL-TRIO lipid binding domain"/>
    <property type="match status" value="1"/>
</dbReference>
<dbReference type="PROSITE" id="PS50191">
    <property type="entry name" value="CRAL_TRIO"/>
    <property type="match status" value="1"/>
</dbReference>
<keyword evidence="3" id="KW-1185">Reference proteome</keyword>
<accession>A0A5C7GXI5</accession>
<dbReference type="Proteomes" id="UP000323000">
    <property type="component" value="Chromosome 12"/>
</dbReference>
<dbReference type="OrthoDB" id="1434354at2759"/>
<evidence type="ECO:0000313" key="3">
    <source>
        <dbReference type="Proteomes" id="UP000323000"/>
    </source>
</evidence>
<dbReference type="Pfam" id="PF00650">
    <property type="entry name" value="CRAL_TRIO"/>
    <property type="match status" value="1"/>
</dbReference>
<organism evidence="2 3">
    <name type="scientific">Acer yangbiense</name>
    <dbReference type="NCBI Taxonomy" id="1000413"/>
    <lineage>
        <taxon>Eukaryota</taxon>
        <taxon>Viridiplantae</taxon>
        <taxon>Streptophyta</taxon>
        <taxon>Embryophyta</taxon>
        <taxon>Tracheophyta</taxon>
        <taxon>Spermatophyta</taxon>
        <taxon>Magnoliopsida</taxon>
        <taxon>eudicotyledons</taxon>
        <taxon>Gunneridae</taxon>
        <taxon>Pentapetalae</taxon>
        <taxon>rosids</taxon>
        <taxon>malvids</taxon>
        <taxon>Sapindales</taxon>
        <taxon>Sapindaceae</taxon>
        <taxon>Hippocastanoideae</taxon>
        <taxon>Acereae</taxon>
        <taxon>Acer</taxon>
    </lineage>
</organism>
<evidence type="ECO:0000259" key="1">
    <source>
        <dbReference type="PROSITE" id="PS50191"/>
    </source>
</evidence>
<dbReference type="PANTHER" id="PTHR46277:SF3">
    <property type="entry name" value="BINDING PROTEIN, PUTATIVE-RELATED"/>
    <property type="match status" value="1"/>
</dbReference>
<dbReference type="SUPFAM" id="SSF46938">
    <property type="entry name" value="CRAL/TRIO N-terminal domain"/>
    <property type="match status" value="1"/>
</dbReference>
<gene>
    <name evidence="2" type="ORF">EZV62_024897</name>
</gene>
<dbReference type="InterPro" id="IPR036865">
    <property type="entry name" value="CRAL-TRIO_dom_sf"/>
</dbReference>
<reference evidence="3" key="1">
    <citation type="journal article" date="2019" name="Gigascience">
        <title>De novo genome assembly of the endangered Acer yangbiense, a plant species with extremely small populations endemic to Yunnan Province, China.</title>
        <authorList>
            <person name="Yang J."/>
            <person name="Wariss H.M."/>
            <person name="Tao L."/>
            <person name="Zhang R."/>
            <person name="Yun Q."/>
            <person name="Hollingsworth P."/>
            <person name="Dao Z."/>
            <person name="Luo G."/>
            <person name="Guo H."/>
            <person name="Ma Y."/>
            <person name="Sun W."/>
        </authorList>
    </citation>
    <scope>NUCLEOTIDE SEQUENCE [LARGE SCALE GENOMIC DNA]</scope>
    <source>
        <strain evidence="3">cv. Malutang</strain>
    </source>
</reference>
<evidence type="ECO:0000313" key="2">
    <source>
        <dbReference type="EMBL" id="TXG49022.1"/>
    </source>
</evidence>
<dbReference type="InterPro" id="IPR001251">
    <property type="entry name" value="CRAL-TRIO_dom"/>
</dbReference>
<dbReference type="AlphaFoldDB" id="A0A5C7GXI5"/>